<comment type="caution">
    <text evidence="1">The sequence shown here is derived from an EMBL/GenBank/DDBJ whole genome shotgun (WGS) entry which is preliminary data.</text>
</comment>
<evidence type="ECO:0000313" key="1">
    <source>
        <dbReference type="EMBL" id="TKG61502.1"/>
    </source>
</evidence>
<dbReference type="Proteomes" id="UP000309992">
    <property type="component" value="Unassembled WGS sequence"/>
</dbReference>
<sequence>MPEQLNPTIATDELADLIRRWTSTGPSPLILAATNLLLEHEGWLWRADFRRTCIHYFPDEQMARFDWLAVQDLLAEEPRASTSELAILRFACALALDEFSWSAMGTSHQAMLRRAVDTALDS</sequence>
<name>A0ABY2RUU3_9PSEU</name>
<accession>A0ABY2RUU3</accession>
<evidence type="ECO:0000313" key="2">
    <source>
        <dbReference type="Proteomes" id="UP000309992"/>
    </source>
</evidence>
<keyword evidence="2" id="KW-1185">Reference proteome</keyword>
<dbReference type="EMBL" id="SWMS01000030">
    <property type="protein sequence ID" value="TKG61502.1"/>
    <property type="molecule type" value="Genomic_DNA"/>
</dbReference>
<reference evidence="1 2" key="1">
    <citation type="journal article" date="2015" name="Antonie Van Leeuwenhoek">
        <title>Prauserella endophytica sp. nov., an endophytic actinobacterium isolated from Tamarix taklamakanensis.</title>
        <authorList>
            <person name="Liu J.M."/>
            <person name="Habden X."/>
            <person name="Guo L."/>
            <person name="Tuo L."/>
            <person name="Jiang Z.K."/>
            <person name="Liu S.W."/>
            <person name="Liu X.F."/>
            <person name="Chen L."/>
            <person name="Li R.F."/>
            <person name="Zhang Y.Q."/>
            <person name="Sun C.H."/>
        </authorList>
    </citation>
    <scope>NUCLEOTIDE SEQUENCE [LARGE SCALE GENOMIC DNA]</scope>
    <source>
        <strain evidence="1 2">CGMCC 4.7182</strain>
    </source>
</reference>
<organism evidence="1 2">
    <name type="scientific">Prauserella endophytica</name>
    <dbReference type="NCBI Taxonomy" id="1592324"/>
    <lineage>
        <taxon>Bacteria</taxon>
        <taxon>Bacillati</taxon>
        <taxon>Actinomycetota</taxon>
        <taxon>Actinomycetes</taxon>
        <taxon>Pseudonocardiales</taxon>
        <taxon>Pseudonocardiaceae</taxon>
        <taxon>Prauserella</taxon>
        <taxon>Prauserella coralliicola group</taxon>
    </lineage>
</organism>
<dbReference type="RefSeq" id="WP_137096978.1">
    <property type="nucleotide sequence ID" value="NZ_SWMS01000030.1"/>
</dbReference>
<protein>
    <submittedName>
        <fullName evidence="1">Uncharacterized protein</fullName>
    </submittedName>
</protein>
<proteinExistence type="predicted"/>
<gene>
    <name evidence="1" type="ORF">FCN18_33215</name>
</gene>